<protein>
    <submittedName>
        <fullName evidence="1">Uncharacterized protein</fullName>
    </submittedName>
</protein>
<evidence type="ECO:0000313" key="1">
    <source>
        <dbReference type="EMBL" id="MBD8891279.1"/>
    </source>
</evidence>
<keyword evidence="2" id="KW-1185">Reference proteome</keyword>
<proteinExistence type="predicted"/>
<reference evidence="2" key="1">
    <citation type="submission" date="2020-09" db="EMBL/GenBank/DDBJ databases">
        <title>The genome sequence of strain Labrenzia suaedae 4C16A.</title>
        <authorList>
            <person name="Liu Y."/>
        </authorList>
    </citation>
    <scope>NUCLEOTIDE SEQUENCE [LARGE SCALE GENOMIC DNA]</scope>
    <source>
        <strain evidence="2">4C16A</strain>
    </source>
</reference>
<name>A0ABR9CKU6_9HYPH</name>
<accession>A0ABR9CKU6</accession>
<dbReference type="EMBL" id="JACYXI010000003">
    <property type="protein sequence ID" value="MBD8891279.1"/>
    <property type="molecule type" value="Genomic_DNA"/>
</dbReference>
<gene>
    <name evidence="1" type="ORF">IG616_06960</name>
</gene>
<reference evidence="1 2" key="2">
    <citation type="journal article" date="2021" name="Int. J. Syst. Evol. Microbiol.">
        <title>Roseibium litorale sp. nov., isolated from a tidal flat sediment and proposal for the reclassification of Labrenzia polysiphoniae as Roseibium polysiphoniae comb. nov.</title>
        <authorList>
            <person name="Liu Y."/>
            <person name="Pei T."/>
            <person name="Du J."/>
            <person name="Chao M."/>
            <person name="Deng M.R."/>
            <person name="Zhu H."/>
        </authorList>
    </citation>
    <scope>NUCLEOTIDE SEQUENCE [LARGE SCALE GENOMIC DNA]</scope>
    <source>
        <strain evidence="1 2">4C16A</strain>
    </source>
</reference>
<dbReference type="Proteomes" id="UP000632063">
    <property type="component" value="Unassembled WGS sequence"/>
</dbReference>
<sequence>MPCFCTVPADAARNMFIPGITPMFPSVPLSLKLAAALPNLDPASRLDVQIAAGMNPVAMPNVNFGGGPMIGLSMMLSLVAGNFVLDNLPMLEMQMQQAATSLVNNVWPRLGWLTSLKLQPLVNYAIIARLVIDLQAMGLDPIAMTAFPPAPYFTSFSTVLTRPQITMAKFLGGLPSLLKMNQALNLPPLGDAGAMPALQNHLMGLAKLSPPNLVVPTPLLQKLALVLEALTTINQAFGDGFSPMTISTIERMLAVWSKFQVPIPLGALRLNNLLLTLPKLEDIQLGESMAGSSSFAMPIAQFTPPKLAIAPFLNLVMALHAGLQVALDMEPFDMCSMCNCA</sequence>
<organism evidence="1 2">
    <name type="scientific">Roseibium litorale</name>
    <dbReference type="NCBI Taxonomy" id="2803841"/>
    <lineage>
        <taxon>Bacteria</taxon>
        <taxon>Pseudomonadati</taxon>
        <taxon>Pseudomonadota</taxon>
        <taxon>Alphaproteobacteria</taxon>
        <taxon>Hyphomicrobiales</taxon>
        <taxon>Stappiaceae</taxon>
        <taxon>Roseibium</taxon>
    </lineage>
</organism>
<comment type="caution">
    <text evidence="1">The sequence shown here is derived from an EMBL/GenBank/DDBJ whole genome shotgun (WGS) entry which is preliminary data.</text>
</comment>
<evidence type="ECO:0000313" key="2">
    <source>
        <dbReference type="Proteomes" id="UP000632063"/>
    </source>
</evidence>
<dbReference type="RefSeq" id="WP_192147415.1">
    <property type="nucleotide sequence ID" value="NZ_JACYXI010000003.1"/>
</dbReference>